<evidence type="ECO:0000313" key="1">
    <source>
        <dbReference type="EMBL" id="OGF53103.1"/>
    </source>
</evidence>
<dbReference type="EMBL" id="MFGX01000118">
    <property type="protein sequence ID" value="OGF53103.1"/>
    <property type="molecule type" value="Genomic_DNA"/>
</dbReference>
<accession>A0A1F5UPM6</accession>
<name>A0A1F5UPM6_FRAXR</name>
<dbReference type="Proteomes" id="UP000179157">
    <property type="component" value="Unassembled WGS sequence"/>
</dbReference>
<dbReference type="STRING" id="1817864.A2Z21_05735"/>
<comment type="caution">
    <text evidence="1">The sequence shown here is derived from an EMBL/GenBank/DDBJ whole genome shotgun (WGS) entry which is preliminary data.</text>
</comment>
<organism evidence="1 2">
    <name type="scientific">Fraserbacteria sp. (strain RBG_16_55_9)</name>
    <dbReference type="NCBI Taxonomy" id="1817864"/>
    <lineage>
        <taxon>Bacteria</taxon>
        <taxon>Candidatus Fraseribacteriota</taxon>
    </lineage>
</organism>
<proteinExistence type="predicted"/>
<dbReference type="SUPFAM" id="SSF53335">
    <property type="entry name" value="S-adenosyl-L-methionine-dependent methyltransferases"/>
    <property type="match status" value="1"/>
</dbReference>
<evidence type="ECO:0008006" key="3">
    <source>
        <dbReference type="Google" id="ProtNLM"/>
    </source>
</evidence>
<evidence type="ECO:0000313" key="2">
    <source>
        <dbReference type="Proteomes" id="UP000179157"/>
    </source>
</evidence>
<dbReference type="InterPro" id="IPR029063">
    <property type="entry name" value="SAM-dependent_MTases_sf"/>
</dbReference>
<dbReference type="Gene3D" id="3.40.50.150">
    <property type="entry name" value="Vaccinia Virus protein VP39"/>
    <property type="match status" value="1"/>
</dbReference>
<sequence length="131" mass="15021">MECTRVLKPGGQMLVFMTFATNLLEPQEALRLYAPLAIVPENMSTEHFENAVQGSGLGIIERSVIGSEWREWREEEGDRQTSKQLLYIARMMRTRERLICELGSKLFENILADCYWGSTSCWGNYAPCSTY</sequence>
<dbReference type="AlphaFoldDB" id="A0A1F5UPM6"/>
<gene>
    <name evidence="1" type="ORF">A2Z21_05735</name>
</gene>
<protein>
    <recommendedName>
        <fullName evidence="3">Methyltransferase type 11 domain-containing protein</fullName>
    </recommendedName>
</protein>
<reference evidence="1 2" key="1">
    <citation type="journal article" date="2016" name="Nat. Commun.">
        <title>Thousands of microbial genomes shed light on interconnected biogeochemical processes in an aquifer system.</title>
        <authorList>
            <person name="Anantharaman K."/>
            <person name="Brown C.T."/>
            <person name="Hug L.A."/>
            <person name="Sharon I."/>
            <person name="Castelle C.J."/>
            <person name="Probst A.J."/>
            <person name="Thomas B.C."/>
            <person name="Singh A."/>
            <person name="Wilkins M.J."/>
            <person name="Karaoz U."/>
            <person name="Brodie E.L."/>
            <person name="Williams K.H."/>
            <person name="Hubbard S.S."/>
            <person name="Banfield J.F."/>
        </authorList>
    </citation>
    <scope>NUCLEOTIDE SEQUENCE [LARGE SCALE GENOMIC DNA]</scope>
    <source>
        <strain evidence="2">RBG_16_55_9</strain>
    </source>
</reference>